<dbReference type="Proteomes" id="UP000192513">
    <property type="component" value="Unassembled WGS sequence"/>
</dbReference>
<dbReference type="RefSeq" id="WP_083169513.1">
    <property type="nucleotide sequence ID" value="NZ_AP022619.1"/>
</dbReference>
<accession>A0A1X0IF23</accession>
<dbReference type="InterPro" id="IPR032710">
    <property type="entry name" value="NTF2-like_dom_sf"/>
</dbReference>
<dbReference type="Gene3D" id="3.10.450.50">
    <property type="match status" value="1"/>
</dbReference>
<sequence length="154" mass="17490">MADPSLEDIQALLELTHRYAFALDGRRWDQLRDLFTDDVELDYGLGPEFIIRGVDTFIEASRAAVEAMDATQHMFTNHLFEVDGNSAKGRYYMQAQHMKLDAAGGVLHTLGGIYEDEFVRTGQGWKVRRRSFRAIWGRGNNSFNPGFRSDEPSA</sequence>
<dbReference type="STRING" id="590652.BST39_04650"/>
<dbReference type="Pfam" id="PF13577">
    <property type="entry name" value="SnoaL_4"/>
    <property type="match status" value="1"/>
</dbReference>
<dbReference type="OrthoDB" id="981191at2"/>
<evidence type="ECO:0000313" key="2">
    <source>
        <dbReference type="EMBL" id="ORB45504.1"/>
    </source>
</evidence>
<proteinExistence type="predicted"/>
<name>A0A1X0IF23_9MYCO</name>
<dbReference type="AlphaFoldDB" id="A0A1X0IF23"/>
<evidence type="ECO:0000313" key="3">
    <source>
        <dbReference type="Proteomes" id="UP000192513"/>
    </source>
</evidence>
<dbReference type="CDD" id="cd00531">
    <property type="entry name" value="NTF2_like"/>
    <property type="match status" value="1"/>
</dbReference>
<dbReference type="SUPFAM" id="SSF54427">
    <property type="entry name" value="NTF2-like"/>
    <property type="match status" value="1"/>
</dbReference>
<dbReference type="EMBL" id="MVIE01000004">
    <property type="protein sequence ID" value="ORB45504.1"/>
    <property type="molecule type" value="Genomic_DNA"/>
</dbReference>
<dbReference type="InterPro" id="IPR037401">
    <property type="entry name" value="SnoaL-like"/>
</dbReference>
<protein>
    <recommendedName>
        <fullName evidence="1">SnoaL-like domain-containing protein</fullName>
    </recommendedName>
</protein>
<gene>
    <name evidence="2" type="ORF">BST39_04650</name>
</gene>
<organism evidence="2 3">
    <name type="scientific">Mycobacterium paraseoulense</name>
    <dbReference type="NCBI Taxonomy" id="590652"/>
    <lineage>
        <taxon>Bacteria</taxon>
        <taxon>Bacillati</taxon>
        <taxon>Actinomycetota</taxon>
        <taxon>Actinomycetes</taxon>
        <taxon>Mycobacteriales</taxon>
        <taxon>Mycobacteriaceae</taxon>
        <taxon>Mycobacterium</taxon>
    </lineage>
</organism>
<comment type="caution">
    <text evidence="2">The sequence shown here is derived from an EMBL/GenBank/DDBJ whole genome shotgun (WGS) entry which is preliminary data.</text>
</comment>
<keyword evidence="3" id="KW-1185">Reference proteome</keyword>
<reference evidence="2 3" key="1">
    <citation type="submission" date="2017-02" db="EMBL/GenBank/DDBJ databases">
        <title>The new phylogeny of genus Mycobacterium.</title>
        <authorList>
            <person name="Tortoli E."/>
            <person name="Trovato A."/>
            <person name="Cirillo D.M."/>
        </authorList>
    </citation>
    <scope>NUCLEOTIDE SEQUENCE [LARGE SCALE GENOMIC DNA]</scope>
    <source>
        <strain evidence="2 3">DSM 45000</strain>
    </source>
</reference>
<evidence type="ECO:0000259" key="1">
    <source>
        <dbReference type="Pfam" id="PF13577"/>
    </source>
</evidence>
<feature type="domain" description="SnoaL-like" evidence="1">
    <location>
        <begin position="5"/>
        <end position="130"/>
    </location>
</feature>